<dbReference type="AlphaFoldDB" id="A0A4Z2G1R2"/>
<dbReference type="EMBL" id="SRLO01000740">
    <property type="protein sequence ID" value="TNN47496.1"/>
    <property type="molecule type" value="Genomic_DNA"/>
</dbReference>
<evidence type="ECO:0000256" key="1">
    <source>
        <dbReference type="SAM" id="MobiDB-lite"/>
    </source>
</evidence>
<reference evidence="2 3" key="1">
    <citation type="submission" date="2019-03" db="EMBL/GenBank/DDBJ databases">
        <title>First draft genome of Liparis tanakae, snailfish: a comprehensive survey of snailfish specific genes.</title>
        <authorList>
            <person name="Kim W."/>
            <person name="Song I."/>
            <person name="Jeong J.-H."/>
            <person name="Kim D."/>
            <person name="Kim S."/>
            <person name="Ryu S."/>
            <person name="Song J.Y."/>
            <person name="Lee S.K."/>
        </authorList>
    </citation>
    <scope>NUCLEOTIDE SEQUENCE [LARGE SCALE GENOMIC DNA]</scope>
    <source>
        <tissue evidence="2">Muscle</tissue>
    </source>
</reference>
<gene>
    <name evidence="2" type="ORF">EYF80_042318</name>
</gene>
<proteinExistence type="predicted"/>
<evidence type="ECO:0000313" key="2">
    <source>
        <dbReference type="EMBL" id="TNN47496.1"/>
    </source>
</evidence>
<sequence length="82" mass="9026">MLWFDESAPAGFCSFFCYQRRGTPRLPQSRPMFAFFPERPPLYDGAGEWRRGCRPPGDTEAPDAGTGRHAGQSVTGSSASHC</sequence>
<keyword evidence="3" id="KW-1185">Reference proteome</keyword>
<protein>
    <submittedName>
        <fullName evidence="2">Uncharacterized protein</fullName>
    </submittedName>
</protein>
<organism evidence="2 3">
    <name type="scientific">Liparis tanakae</name>
    <name type="common">Tanaka's snailfish</name>
    <dbReference type="NCBI Taxonomy" id="230148"/>
    <lineage>
        <taxon>Eukaryota</taxon>
        <taxon>Metazoa</taxon>
        <taxon>Chordata</taxon>
        <taxon>Craniata</taxon>
        <taxon>Vertebrata</taxon>
        <taxon>Euteleostomi</taxon>
        <taxon>Actinopterygii</taxon>
        <taxon>Neopterygii</taxon>
        <taxon>Teleostei</taxon>
        <taxon>Neoteleostei</taxon>
        <taxon>Acanthomorphata</taxon>
        <taxon>Eupercaria</taxon>
        <taxon>Perciformes</taxon>
        <taxon>Cottioidei</taxon>
        <taxon>Cottales</taxon>
        <taxon>Liparidae</taxon>
        <taxon>Liparis</taxon>
    </lineage>
</organism>
<name>A0A4Z2G1R2_9TELE</name>
<comment type="caution">
    <text evidence="2">The sequence shown here is derived from an EMBL/GenBank/DDBJ whole genome shotgun (WGS) entry which is preliminary data.</text>
</comment>
<accession>A0A4Z2G1R2</accession>
<feature type="compositionally biased region" description="Polar residues" evidence="1">
    <location>
        <begin position="72"/>
        <end position="82"/>
    </location>
</feature>
<evidence type="ECO:0000313" key="3">
    <source>
        <dbReference type="Proteomes" id="UP000314294"/>
    </source>
</evidence>
<feature type="region of interest" description="Disordered" evidence="1">
    <location>
        <begin position="46"/>
        <end position="82"/>
    </location>
</feature>
<dbReference type="Proteomes" id="UP000314294">
    <property type="component" value="Unassembled WGS sequence"/>
</dbReference>